<proteinExistence type="predicted"/>
<dbReference type="Proteomes" id="UP001500393">
    <property type="component" value="Unassembled WGS sequence"/>
</dbReference>
<evidence type="ECO:0008006" key="3">
    <source>
        <dbReference type="Google" id="ProtNLM"/>
    </source>
</evidence>
<dbReference type="Gene3D" id="3.40.630.30">
    <property type="match status" value="1"/>
</dbReference>
<keyword evidence="2" id="KW-1185">Reference proteome</keyword>
<dbReference type="InterPro" id="IPR016181">
    <property type="entry name" value="Acyl_CoA_acyltransferase"/>
</dbReference>
<dbReference type="RefSeq" id="WP_344217867.1">
    <property type="nucleotide sequence ID" value="NZ_BAAAOS010000033.1"/>
</dbReference>
<accession>A0ABP4PVP9</accession>
<protein>
    <recommendedName>
        <fullName evidence="3">Acetyltransferase (GNAT) family protein</fullName>
    </recommendedName>
</protein>
<evidence type="ECO:0000313" key="2">
    <source>
        <dbReference type="Proteomes" id="UP001500393"/>
    </source>
</evidence>
<gene>
    <name evidence="1" type="ORF">GCM10009789_49830</name>
</gene>
<dbReference type="SUPFAM" id="SSF55729">
    <property type="entry name" value="Acyl-CoA N-acyltransferases (Nat)"/>
    <property type="match status" value="1"/>
</dbReference>
<organism evidence="1 2">
    <name type="scientific">Kribbella sancticallisti</name>
    <dbReference type="NCBI Taxonomy" id="460087"/>
    <lineage>
        <taxon>Bacteria</taxon>
        <taxon>Bacillati</taxon>
        <taxon>Actinomycetota</taxon>
        <taxon>Actinomycetes</taxon>
        <taxon>Propionibacteriales</taxon>
        <taxon>Kribbellaceae</taxon>
        <taxon>Kribbella</taxon>
    </lineage>
</organism>
<sequence>MLGNHWVRIDVWTDNVGLHRYYENRGFKHVRTLDLAHYPSGALFQRPATNWRVEAESRAIAEKPQTLPTRRGRFESFEHALWPVVHTVTI</sequence>
<reference evidence="2" key="1">
    <citation type="journal article" date="2019" name="Int. J. Syst. Evol. Microbiol.">
        <title>The Global Catalogue of Microorganisms (GCM) 10K type strain sequencing project: providing services to taxonomists for standard genome sequencing and annotation.</title>
        <authorList>
            <consortium name="The Broad Institute Genomics Platform"/>
            <consortium name="The Broad Institute Genome Sequencing Center for Infectious Disease"/>
            <person name="Wu L."/>
            <person name="Ma J."/>
        </authorList>
    </citation>
    <scope>NUCLEOTIDE SEQUENCE [LARGE SCALE GENOMIC DNA]</scope>
    <source>
        <strain evidence="2">JCM 14969</strain>
    </source>
</reference>
<name>A0ABP4PVP9_9ACTN</name>
<evidence type="ECO:0000313" key="1">
    <source>
        <dbReference type="EMBL" id="GAA1590210.1"/>
    </source>
</evidence>
<dbReference type="EMBL" id="BAAAOS010000033">
    <property type="protein sequence ID" value="GAA1590210.1"/>
    <property type="molecule type" value="Genomic_DNA"/>
</dbReference>
<comment type="caution">
    <text evidence="1">The sequence shown here is derived from an EMBL/GenBank/DDBJ whole genome shotgun (WGS) entry which is preliminary data.</text>
</comment>